<evidence type="ECO:0000313" key="3">
    <source>
        <dbReference type="EMBL" id="MCX2722190.1"/>
    </source>
</evidence>
<dbReference type="Proteomes" id="UP001300261">
    <property type="component" value="Unassembled WGS sequence"/>
</dbReference>
<dbReference type="Pfam" id="PF00211">
    <property type="entry name" value="Guanylate_cyc"/>
    <property type="match status" value="1"/>
</dbReference>
<reference evidence="3 4" key="1">
    <citation type="journal article" date="2016" name="Int. J. Syst. Evol. Microbiol.">
        <title>Labrenzia salina sp. nov., isolated from the rhizosphere of the halophyte Arthrocnemum macrostachyum.</title>
        <authorList>
            <person name="Camacho M."/>
            <person name="Redondo-Gomez S."/>
            <person name="Rodriguez-Llorente I."/>
            <person name="Rohde M."/>
            <person name="Sproer C."/>
            <person name="Schumann P."/>
            <person name="Klenk H.P."/>
            <person name="Montero-Calasanz M.D.C."/>
        </authorList>
    </citation>
    <scope>NUCLEOTIDE SEQUENCE [LARGE SCALE GENOMIC DNA]</scope>
    <source>
        <strain evidence="3 4">DSM 29163</strain>
    </source>
</reference>
<dbReference type="Gene3D" id="6.10.340.10">
    <property type="match status" value="1"/>
</dbReference>
<dbReference type="CDD" id="cd18773">
    <property type="entry name" value="PDC1_HK_sensor"/>
    <property type="match status" value="1"/>
</dbReference>
<comment type="caution">
    <text evidence="3">The sequence shown here is derived from an EMBL/GenBank/DDBJ whole genome shotgun (WGS) entry which is preliminary data.</text>
</comment>
<dbReference type="CDD" id="cd06225">
    <property type="entry name" value="HAMP"/>
    <property type="match status" value="1"/>
</dbReference>
<dbReference type="SMART" id="SM00044">
    <property type="entry name" value="CYCc"/>
    <property type="match status" value="1"/>
</dbReference>
<evidence type="ECO:0000259" key="1">
    <source>
        <dbReference type="PROSITE" id="PS50125"/>
    </source>
</evidence>
<dbReference type="PANTHER" id="PTHR43081:SF1">
    <property type="entry name" value="ADENYLATE CYCLASE, TERMINAL-DIFFERENTIATION SPECIFIC"/>
    <property type="match status" value="1"/>
</dbReference>
<proteinExistence type="predicted"/>
<keyword evidence="4" id="KW-1185">Reference proteome</keyword>
<dbReference type="PROSITE" id="PS50885">
    <property type="entry name" value="HAMP"/>
    <property type="match status" value="1"/>
</dbReference>
<dbReference type="PROSITE" id="PS50125">
    <property type="entry name" value="GUANYLATE_CYCLASE_2"/>
    <property type="match status" value="1"/>
</dbReference>
<dbReference type="InterPro" id="IPR029787">
    <property type="entry name" value="Nucleotide_cyclase"/>
</dbReference>
<dbReference type="Gene3D" id="3.30.70.1230">
    <property type="entry name" value="Nucleotide cyclase"/>
    <property type="match status" value="1"/>
</dbReference>
<evidence type="ECO:0000313" key="4">
    <source>
        <dbReference type="Proteomes" id="UP001300261"/>
    </source>
</evidence>
<protein>
    <submittedName>
        <fullName evidence="3">HAMP domain-containing protein</fullName>
    </submittedName>
</protein>
<sequence>MALNRRIHITPTLTTVIGAFVFVTAALVLLVQAATSESVVRHLGGSLIDLGMESLEQAFAAQVQAVEEAGDFTASALTTGSILMDQPQEVADYLFGALSAMEHVSFVIVADENGNFVQIDRGRGDGILVPQFVPVTDKTHALAYLITASTGRTEAFWTGPEYYPQRQHTYIVHVTPVLKGGQHKGLVLVAMSMERLSEITSEISTDLVRVFMINPQSHDLIAHPALSQVFHKLSPAKPLISLDEVPDAFLKTLRSTEPVDPSDYGIHPGHELRSGYDADRNKRFIVLQAASEGPTGLPMSIGAHFPASIVEQPLEQLTNAILIGVALLGLSLVGAGLLAHRIGLPIRRAATGARAVADLELDSVQALPGSFVRELDDLASGFNSMLSGLKAFSRYVPKTLVRKLLREGRADAPPEEREVAVLFTDIAGFTAISEGMSATETAAFVNHHLSLLGAEITRQGGTIDKYIGDSLMAFWGAPERLDNPAEPAARAAVGMARAIRADNHARTARGEAPVRIRIGLHLGPLVVGDIGAPERVNYTVIGDTVNAASRLESLGKEIDPEAEVIILVSEDVGRKLAEDLGQEHMGAYRLAGRVEPVDVVRLVV</sequence>
<dbReference type="Pfam" id="PF00672">
    <property type="entry name" value="HAMP"/>
    <property type="match status" value="1"/>
</dbReference>
<accession>A0ABT3QZ13</accession>
<dbReference type="SUPFAM" id="SSF55073">
    <property type="entry name" value="Nucleotide cyclase"/>
    <property type="match status" value="1"/>
</dbReference>
<name>A0ABT3QZ13_9HYPH</name>
<evidence type="ECO:0000259" key="2">
    <source>
        <dbReference type="PROSITE" id="PS50885"/>
    </source>
</evidence>
<feature type="domain" description="Guanylate cyclase" evidence="1">
    <location>
        <begin position="420"/>
        <end position="552"/>
    </location>
</feature>
<organism evidence="3 4">
    <name type="scientific">Roseibium salinum</name>
    <dbReference type="NCBI Taxonomy" id="1604349"/>
    <lineage>
        <taxon>Bacteria</taxon>
        <taxon>Pseudomonadati</taxon>
        <taxon>Pseudomonadota</taxon>
        <taxon>Alphaproteobacteria</taxon>
        <taxon>Hyphomicrobiales</taxon>
        <taxon>Stappiaceae</taxon>
        <taxon>Roseibium</taxon>
    </lineage>
</organism>
<dbReference type="PANTHER" id="PTHR43081">
    <property type="entry name" value="ADENYLATE CYCLASE, TERMINAL-DIFFERENTIATION SPECIFIC-RELATED"/>
    <property type="match status" value="1"/>
</dbReference>
<dbReference type="RefSeq" id="WP_265961885.1">
    <property type="nucleotide sequence ID" value="NZ_JAPEVI010000003.1"/>
</dbReference>
<dbReference type="InterPro" id="IPR003660">
    <property type="entry name" value="HAMP_dom"/>
</dbReference>
<gene>
    <name evidence="3" type="ORF">ON753_07190</name>
</gene>
<feature type="domain" description="HAMP" evidence="2">
    <location>
        <begin position="340"/>
        <end position="394"/>
    </location>
</feature>
<dbReference type="InterPro" id="IPR001054">
    <property type="entry name" value="A/G_cyclase"/>
</dbReference>
<dbReference type="InterPro" id="IPR050697">
    <property type="entry name" value="Adenylyl/Guanylyl_Cyclase_3/4"/>
</dbReference>
<dbReference type="CDD" id="cd07302">
    <property type="entry name" value="CHD"/>
    <property type="match status" value="1"/>
</dbReference>
<dbReference type="EMBL" id="JAPEVI010000003">
    <property type="protein sequence ID" value="MCX2722190.1"/>
    <property type="molecule type" value="Genomic_DNA"/>
</dbReference>